<organism evidence="1 2">
    <name type="scientific">Cenococcum geophilum 1.58</name>
    <dbReference type="NCBI Taxonomy" id="794803"/>
    <lineage>
        <taxon>Eukaryota</taxon>
        <taxon>Fungi</taxon>
        <taxon>Dikarya</taxon>
        <taxon>Ascomycota</taxon>
        <taxon>Pezizomycotina</taxon>
        <taxon>Dothideomycetes</taxon>
        <taxon>Pleosporomycetidae</taxon>
        <taxon>Gloniales</taxon>
        <taxon>Gloniaceae</taxon>
        <taxon>Cenococcum</taxon>
    </lineage>
</organism>
<name>A0ACC8EL80_9PEZI</name>
<keyword evidence="2" id="KW-1185">Reference proteome</keyword>
<evidence type="ECO:0000313" key="2">
    <source>
        <dbReference type="Proteomes" id="UP000250078"/>
    </source>
</evidence>
<evidence type="ECO:0000313" key="1">
    <source>
        <dbReference type="EMBL" id="OCK87087.1"/>
    </source>
</evidence>
<proteinExistence type="predicted"/>
<protein>
    <submittedName>
        <fullName evidence="1">MFS general substrate transporter</fullName>
    </submittedName>
</protein>
<reference evidence="1 2" key="1">
    <citation type="journal article" date="2016" name="Nat. Commun.">
        <title>Ectomycorrhizal ecology is imprinted in the genome of the dominant symbiotic fungus Cenococcum geophilum.</title>
        <authorList>
            <consortium name="DOE Joint Genome Institute"/>
            <person name="Peter M."/>
            <person name="Kohler A."/>
            <person name="Ohm R.A."/>
            <person name="Kuo A."/>
            <person name="Krutzmann J."/>
            <person name="Morin E."/>
            <person name="Arend M."/>
            <person name="Barry K.W."/>
            <person name="Binder M."/>
            <person name="Choi C."/>
            <person name="Clum A."/>
            <person name="Copeland A."/>
            <person name="Grisel N."/>
            <person name="Haridas S."/>
            <person name="Kipfer T."/>
            <person name="LaButti K."/>
            <person name="Lindquist E."/>
            <person name="Lipzen A."/>
            <person name="Maire R."/>
            <person name="Meier B."/>
            <person name="Mihaltcheva S."/>
            <person name="Molinier V."/>
            <person name="Murat C."/>
            <person name="Poggeler S."/>
            <person name="Quandt C.A."/>
            <person name="Sperisen C."/>
            <person name="Tritt A."/>
            <person name="Tisserant E."/>
            <person name="Crous P.W."/>
            <person name="Henrissat B."/>
            <person name="Nehls U."/>
            <person name="Egli S."/>
            <person name="Spatafora J.W."/>
            <person name="Grigoriev I.V."/>
            <person name="Martin F.M."/>
        </authorList>
    </citation>
    <scope>NUCLEOTIDE SEQUENCE [LARGE SCALE GENOMIC DNA]</scope>
    <source>
        <strain evidence="1 2">1.58</strain>
    </source>
</reference>
<gene>
    <name evidence="1" type="ORF">K441DRAFT_671290</name>
</gene>
<accession>A0ACC8EL80</accession>
<dbReference type="Proteomes" id="UP000250078">
    <property type="component" value="Unassembled WGS sequence"/>
</dbReference>
<sequence length="397" mass="43345">MTDIVPLRQRPTYNGIIQMAWALGTITGPLIGGLFAEHSTWRWVFYINFPFCGIGLVMVPLVVRLHAERASLKERLLYVDWTGGALFIASTCSFLIGTTWGGAQYAWDSWRTLVPIVLGVGGIIGTLCWERYGARNPFIRLWLFKNHYAIAAYVCAILQGLLMFCELYYLPIYLLSVRSLSPTLTGVGLTPITGALLPTSVLVGALMTRLGRYTWAIWSGWAVTLVATALLILLSTSTPTYGWALLFVPVGLGHGLVLMSLNFCVQALADTKDVAYAAAMYTFLRTFGMCIGVAVGGTVFQNRLLHYLTTSPMHLPNPESVARNAEGFIAVLKALPVGSAERRGYEEAYAESFRNVFEVLTGVAALGGLASVFIGHASMDRELDSEHVLQRGGEGSN</sequence>
<dbReference type="EMBL" id="KV748270">
    <property type="protein sequence ID" value="OCK87087.1"/>
    <property type="molecule type" value="Genomic_DNA"/>
</dbReference>